<feature type="domain" description="Lon proteolytic" evidence="3">
    <location>
        <begin position="549"/>
        <end position="744"/>
    </location>
</feature>
<evidence type="ECO:0000259" key="3">
    <source>
        <dbReference type="PROSITE" id="PS51786"/>
    </source>
</evidence>
<feature type="active site" evidence="2">
    <location>
        <position position="639"/>
    </location>
</feature>
<dbReference type="PROSITE" id="PS51786">
    <property type="entry name" value="LON_PROTEOLYTIC"/>
    <property type="match status" value="1"/>
</dbReference>
<gene>
    <name evidence="4" type="ORF">J2S18_001663</name>
</gene>
<dbReference type="Gene3D" id="3.30.230.10">
    <property type="match status" value="1"/>
</dbReference>
<dbReference type="Gene3D" id="1.10.8.60">
    <property type="match status" value="1"/>
</dbReference>
<evidence type="ECO:0000313" key="4">
    <source>
        <dbReference type="EMBL" id="MDQ0149732.1"/>
    </source>
</evidence>
<proteinExistence type="inferred from homology"/>
<keyword evidence="1 2" id="KW-0645">Protease</keyword>
<comment type="catalytic activity">
    <reaction evidence="2">
        <text>Hydrolysis of proteins in presence of ATP.</text>
        <dbReference type="EC" id="3.4.21.53"/>
    </reaction>
</comment>
<sequence length="765" mass="87787">MHYMKKELTLKEIIYNVEYKDCKEEVSLKDIPEITTPYKEIKRALNIKRAGYNLYIIDSFSKDKIEGLVNFINDEYKSLSPPLDICFVTLKDNKSPFPIFVSNGNGNKLKKKIKELKEDYTETFLEFFNTSSEEEKDTIIDNIHLKRNKYIGELIDASKIDGFDVKTTSGGFAFIPLNNGEVMTEKEYDNLNMEDREVILQKATKLKQKAEVILDKLKELEINSIGRLKSIFKEYIDKKMEDVRDDLLLEFINDDDVYNYLQNLYESLEEDLITSYSIDLEDEEGKIEEILEKYNVEVLIDNSNNKHPKVIYEDDPNPTKLLGNIEYESQNGNYITDLSYITPGSLLKANEGCLIIRLSRLIQNSNSYYYLKKALISGELTFEGNRNYLELLSINGLKPKAIPINVKVIIVGDYESYSILYNNDEEFKKLFPLKCEFKDEIRNPTNIANELKKFIIDRVKKNNLLSLEEEGVKSIIRFLVRETSNRGRISIDEGKIDHILVRADNIAKENKEDIITKKCIENIIYEKDSILDDYMSMYKENKIFIKTKGKNVGNVNGLAVLDTGIYRFGKPLRITCLALKGEGNVVDIHKESKLSGKIHEKSIKTLTGLLYRNISPYEKLPINLHLSFEQSYGMIEGDSASVAEMIAMLSAISKKGVNQNIAVTGSLNQFGEVQPIGGVNEKIEGFFAVCKELGDVKDRGVLIPSSNKDELILTPEVEEAILNGEFHIYEMETLEDAIETLILEDNETLENFYNLIDEELKKYNK</sequence>
<dbReference type="InterPro" id="IPR014721">
    <property type="entry name" value="Ribsml_uS5_D2-typ_fold_subgr"/>
</dbReference>
<dbReference type="Gene3D" id="3.40.50.300">
    <property type="entry name" value="P-loop containing nucleotide triphosphate hydrolases"/>
    <property type="match status" value="2"/>
</dbReference>
<organism evidence="4 5">
    <name type="scientific">Eubacterium multiforme</name>
    <dbReference type="NCBI Taxonomy" id="83339"/>
    <lineage>
        <taxon>Bacteria</taxon>
        <taxon>Bacillati</taxon>
        <taxon>Bacillota</taxon>
        <taxon>Clostridia</taxon>
        <taxon>Eubacteriales</taxon>
        <taxon>Eubacteriaceae</taxon>
        <taxon>Eubacterium</taxon>
    </lineage>
</organism>
<dbReference type="EC" id="3.4.21.53" evidence="2"/>
<keyword evidence="2" id="KW-0720">Serine protease</keyword>
<name>A0ABT9UTT7_9FIRM</name>
<dbReference type="GO" id="GO:0006508">
    <property type="term" value="P:proteolysis"/>
    <property type="evidence" value="ECO:0007669"/>
    <property type="project" value="UniProtKB-KW"/>
</dbReference>
<keyword evidence="5" id="KW-1185">Reference proteome</keyword>
<evidence type="ECO:0000313" key="5">
    <source>
        <dbReference type="Proteomes" id="UP001228504"/>
    </source>
</evidence>
<dbReference type="EMBL" id="JAUSUF010000004">
    <property type="protein sequence ID" value="MDQ0149732.1"/>
    <property type="molecule type" value="Genomic_DNA"/>
</dbReference>
<dbReference type="Pfam" id="PF13654">
    <property type="entry name" value="AAA_32"/>
    <property type="match status" value="1"/>
</dbReference>
<feature type="active site" evidence="2">
    <location>
        <position position="682"/>
    </location>
</feature>
<dbReference type="PRINTS" id="PR00830">
    <property type="entry name" value="ENDOLAPTASE"/>
</dbReference>
<comment type="similarity">
    <text evidence="2">Belongs to the peptidase S16 family.</text>
</comment>
<evidence type="ECO:0000256" key="2">
    <source>
        <dbReference type="PROSITE-ProRule" id="PRU01122"/>
    </source>
</evidence>
<dbReference type="InterPro" id="IPR027065">
    <property type="entry name" value="Lon_Prtase"/>
</dbReference>
<dbReference type="PANTHER" id="PTHR10046">
    <property type="entry name" value="ATP DEPENDENT LON PROTEASE FAMILY MEMBER"/>
    <property type="match status" value="1"/>
</dbReference>
<accession>A0ABT9UTT7</accession>
<keyword evidence="2" id="KW-0378">Hydrolase</keyword>
<protein>
    <recommendedName>
        <fullName evidence="2">endopeptidase La</fullName>
        <ecNumber evidence="2">3.4.21.53</ecNumber>
    </recommendedName>
</protein>
<dbReference type="InterPro" id="IPR008269">
    <property type="entry name" value="Lon_proteolytic"/>
</dbReference>
<comment type="caution">
    <text evidence="4">The sequence shown here is derived from an EMBL/GenBank/DDBJ whole genome shotgun (WGS) entry which is preliminary data.</text>
</comment>
<dbReference type="Pfam" id="PF05362">
    <property type="entry name" value="Lon_C"/>
    <property type="match status" value="1"/>
</dbReference>
<dbReference type="InterPro" id="IPR041699">
    <property type="entry name" value="AAA_32"/>
</dbReference>
<dbReference type="GO" id="GO:0008233">
    <property type="term" value="F:peptidase activity"/>
    <property type="evidence" value="ECO:0007669"/>
    <property type="project" value="UniProtKB-KW"/>
</dbReference>
<dbReference type="InterPro" id="IPR027417">
    <property type="entry name" value="P-loop_NTPase"/>
</dbReference>
<dbReference type="Proteomes" id="UP001228504">
    <property type="component" value="Unassembled WGS sequence"/>
</dbReference>
<evidence type="ECO:0000256" key="1">
    <source>
        <dbReference type="ARBA" id="ARBA00022670"/>
    </source>
</evidence>
<dbReference type="InterPro" id="IPR020568">
    <property type="entry name" value="Ribosomal_Su5_D2-typ_SF"/>
</dbReference>
<dbReference type="SUPFAM" id="SSF54211">
    <property type="entry name" value="Ribosomal protein S5 domain 2-like"/>
    <property type="match status" value="1"/>
</dbReference>
<reference evidence="4 5" key="1">
    <citation type="submission" date="2023-07" db="EMBL/GenBank/DDBJ databases">
        <title>Genomic Encyclopedia of Type Strains, Phase IV (KMG-IV): sequencing the most valuable type-strain genomes for metagenomic binning, comparative biology and taxonomic classification.</title>
        <authorList>
            <person name="Goeker M."/>
        </authorList>
    </citation>
    <scope>NUCLEOTIDE SEQUENCE [LARGE SCALE GENOMIC DNA]</scope>
    <source>
        <strain evidence="4 5">DSM 20694</strain>
    </source>
</reference>